<keyword evidence="2" id="KW-1185">Reference proteome</keyword>
<evidence type="ECO:0000313" key="1">
    <source>
        <dbReference type="EMBL" id="KAI3746231.1"/>
    </source>
</evidence>
<organism evidence="1 2">
    <name type="scientific">Arctium lappa</name>
    <name type="common">Greater burdock</name>
    <name type="synonym">Lappa major</name>
    <dbReference type="NCBI Taxonomy" id="4217"/>
    <lineage>
        <taxon>Eukaryota</taxon>
        <taxon>Viridiplantae</taxon>
        <taxon>Streptophyta</taxon>
        <taxon>Embryophyta</taxon>
        <taxon>Tracheophyta</taxon>
        <taxon>Spermatophyta</taxon>
        <taxon>Magnoliopsida</taxon>
        <taxon>eudicotyledons</taxon>
        <taxon>Gunneridae</taxon>
        <taxon>Pentapetalae</taxon>
        <taxon>asterids</taxon>
        <taxon>campanulids</taxon>
        <taxon>Asterales</taxon>
        <taxon>Asteraceae</taxon>
        <taxon>Carduoideae</taxon>
        <taxon>Cardueae</taxon>
        <taxon>Arctiinae</taxon>
        <taxon>Arctium</taxon>
    </lineage>
</organism>
<dbReference type="EMBL" id="CM042049">
    <property type="protein sequence ID" value="KAI3746231.1"/>
    <property type="molecule type" value="Genomic_DNA"/>
</dbReference>
<accession>A0ACB9DIZ9</accession>
<dbReference type="Proteomes" id="UP001055879">
    <property type="component" value="Linkage Group LG03"/>
</dbReference>
<name>A0ACB9DIZ9_ARCLA</name>
<reference evidence="1 2" key="2">
    <citation type="journal article" date="2022" name="Mol. Ecol. Resour.">
        <title>The genomes of chicory, endive, great burdock and yacon provide insights into Asteraceae paleo-polyploidization history and plant inulin production.</title>
        <authorList>
            <person name="Fan W."/>
            <person name="Wang S."/>
            <person name="Wang H."/>
            <person name="Wang A."/>
            <person name="Jiang F."/>
            <person name="Liu H."/>
            <person name="Zhao H."/>
            <person name="Xu D."/>
            <person name="Zhang Y."/>
        </authorList>
    </citation>
    <scope>NUCLEOTIDE SEQUENCE [LARGE SCALE GENOMIC DNA]</scope>
    <source>
        <strain evidence="2">cv. Niubang</strain>
    </source>
</reference>
<sequence length="85" mass="9596">MPRKSIRLTKGLVSKYKNTLEEAIPLDSEGEDRRSEEKTQTTEIDEELKSIDFNNTQTTIEEDEEVDATDGVPDPSELNEKGSSH</sequence>
<evidence type="ECO:0000313" key="2">
    <source>
        <dbReference type="Proteomes" id="UP001055879"/>
    </source>
</evidence>
<reference evidence="2" key="1">
    <citation type="journal article" date="2022" name="Mol. Ecol. Resour.">
        <title>The genomes of chicory, endive, great burdock and yacon provide insights into Asteraceae palaeo-polyploidization history and plant inulin production.</title>
        <authorList>
            <person name="Fan W."/>
            <person name="Wang S."/>
            <person name="Wang H."/>
            <person name="Wang A."/>
            <person name="Jiang F."/>
            <person name="Liu H."/>
            <person name="Zhao H."/>
            <person name="Xu D."/>
            <person name="Zhang Y."/>
        </authorList>
    </citation>
    <scope>NUCLEOTIDE SEQUENCE [LARGE SCALE GENOMIC DNA]</scope>
    <source>
        <strain evidence="2">cv. Niubang</strain>
    </source>
</reference>
<comment type="caution">
    <text evidence="1">The sequence shown here is derived from an EMBL/GenBank/DDBJ whole genome shotgun (WGS) entry which is preliminary data.</text>
</comment>
<gene>
    <name evidence="1" type="ORF">L6452_08655</name>
</gene>
<protein>
    <submittedName>
        <fullName evidence="1">Uncharacterized protein</fullName>
    </submittedName>
</protein>
<proteinExistence type="predicted"/>